<dbReference type="RefSeq" id="XP_009518193.1">
    <property type="nucleotide sequence ID" value="XM_009519898.1"/>
</dbReference>
<dbReference type="Proteomes" id="UP000002640">
    <property type="component" value="Unassembled WGS sequence"/>
</dbReference>
<dbReference type="InParanoid" id="G4YRS8"/>
<evidence type="ECO:0000313" key="2">
    <source>
        <dbReference type="Proteomes" id="UP000002640"/>
    </source>
</evidence>
<dbReference type="AlphaFoldDB" id="G4YRS8"/>
<keyword evidence="2" id="KW-1185">Reference proteome</keyword>
<dbReference type="EMBL" id="JH159152">
    <property type="protein sequence ID" value="EGZ22905.1"/>
    <property type="molecule type" value="Genomic_DNA"/>
</dbReference>
<evidence type="ECO:0000313" key="1">
    <source>
        <dbReference type="EMBL" id="EGZ22905.1"/>
    </source>
</evidence>
<organism evidence="1 2">
    <name type="scientific">Phytophthora sojae (strain P6497)</name>
    <name type="common">Soybean stem and root rot agent</name>
    <name type="synonym">Phytophthora megasperma f. sp. glycines</name>
    <dbReference type="NCBI Taxonomy" id="1094619"/>
    <lineage>
        <taxon>Eukaryota</taxon>
        <taxon>Sar</taxon>
        <taxon>Stramenopiles</taxon>
        <taxon>Oomycota</taxon>
        <taxon>Peronosporomycetes</taxon>
        <taxon>Peronosporales</taxon>
        <taxon>Peronosporaceae</taxon>
        <taxon>Phytophthora</taxon>
    </lineage>
</organism>
<dbReference type="SMR" id="G4YRS8"/>
<dbReference type="KEGG" id="psoj:PHYSODRAFT_487014"/>
<protein>
    <submittedName>
        <fullName evidence="1">Uncharacterized protein</fullName>
    </submittedName>
</protein>
<accession>G4YRS8</accession>
<proteinExistence type="predicted"/>
<reference evidence="1 2" key="1">
    <citation type="journal article" date="2006" name="Science">
        <title>Phytophthora genome sequences uncover evolutionary origins and mechanisms of pathogenesis.</title>
        <authorList>
            <person name="Tyler B.M."/>
            <person name="Tripathy S."/>
            <person name="Zhang X."/>
            <person name="Dehal P."/>
            <person name="Jiang R.H."/>
            <person name="Aerts A."/>
            <person name="Arredondo F.D."/>
            <person name="Baxter L."/>
            <person name="Bensasson D."/>
            <person name="Beynon J.L."/>
            <person name="Chapman J."/>
            <person name="Damasceno C.M."/>
            <person name="Dorrance A.E."/>
            <person name="Dou D."/>
            <person name="Dickerman A.W."/>
            <person name="Dubchak I.L."/>
            <person name="Garbelotto M."/>
            <person name="Gijzen M."/>
            <person name="Gordon S.G."/>
            <person name="Govers F."/>
            <person name="Grunwald N.J."/>
            <person name="Huang W."/>
            <person name="Ivors K.L."/>
            <person name="Jones R.W."/>
            <person name="Kamoun S."/>
            <person name="Krampis K."/>
            <person name="Lamour K.H."/>
            <person name="Lee M.K."/>
            <person name="McDonald W.H."/>
            <person name="Medina M."/>
            <person name="Meijer H.J."/>
            <person name="Nordberg E.K."/>
            <person name="Maclean D.J."/>
            <person name="Ospina-Giraldo M.D."/>
            <person name="Morris P.F."/>
            <person name="Phuntumart V."/>
            <person name="Putnam N.H."/>
            <person name="Rash S."/>
            <person name="Rose J.K."/>
            <person name="Sakihama Y."/>
            <person name="Salamov A.A."/>
            <person name="Savidor A."/>
            <person name="Scheuring C.F."/>
            <person name="Smith B.M."/>
            <person name="Sobral B.W."/>
            <person name="Terry A."/>
            <person name="Torto-Alalibo T.A."/>
            <person name="Win J."/>
            <person name="Xu Z."/>
            <person name="Zhang H."/>
            <person name="Grigoriev I.V."/>
            <person name="Rokhsar D.S."/>
            <person name="Boore J.L."/>
        </authorList>
    </citation>
    <scope>NUCLEOTIDE SEQUENCE [LARGE SCALE GENOMIC DNA]</scope>
    <source>
        <strain evidence="1 2">P6497</strain>
    </source>
</reference>
<name>G4YRS8_PHYSP</name>
<sequence>MVYMPDDLFEDMSVLTLIFTSKHSFQWSFDGLSSLKSLTLAGFLLLEELHLASLENLQSFTVSDRGAWVPGRLRSE</sequence>
<gene>
    <name evidence="1" type="ORF">PHYSODRAFT_487014</name>
</gene>
<dbReference type="GeneID" id="20656098"/>